<accession>A0ABT7PHU3</accession>
<dbReference type="InterPro" id="IPR011990">
    <property type="entry name" value="TPR-like_helical_dom_sf"/>
</dbReference>
<dbReference type="EMBL" id="JASZZN010000007">
    <property type="protein sequence ID" value="MDM4016074.1"/>
    <property type="molecule type" value="Genomic_DNA"/>
</dbReference>
<keyword evidence="6" id="KW-1185">Reference proteome</keyword>
<dbReference type="Proteomes" id="UP001239462">
    <property type="component" value="Unassembled WGS sequence"/>
</dbReference>
<dbReference type="InterPro" id="IPR013517">
    <property type="entry name" value="FG-GAP"/>
</dbReference>
<dbReference type="PROSITE" id="PS50005">
    <property type="entry name" value="TPR"/>
    <property type="match status" value="1"/>
</dbReference>
<gene>
    <name evidence="5" type="ORF">QTN89_11570</name>
</gene>
<feature type="region of interest" description="Disordered" evidence="3">
    <location>
        <begin position="33"/>
        <end position="79"/>
    </location>
</feature>
<dbReference type="InterPro" id="IPR027039">
    <property type="entry name" value="Crtac1"/>
</dbReference>
<dbReference type="SUPFAM" id="SSF48452">
    <property type="entry name" value="TPR-like"/>
    <property type="match status" value="1"/>
</dbReference>
<evidence type="ECO:0000259" key="4">
    <source>
        <dbReference type="Pfam" id="PF07593"/>
    </source>
</evidence>
<comment type="caution">
    <text evidence="5">The sequence shown here is derived from an EMBL/GenBank/DDBJ whole genome shotgun (WGS) entry which is preliminary data.</text>
</comment>
<dbReference type="SUPFAM" id="SSF69318">
    <property type="entry name" value="Integrin alpha N-terminal domain"/>
    <property type="match status" value="1"/>
</dbReference>
<keyword evidence="1" id="KW-0732">Signal</keyword>
<protein>
    <submittedName>
        <fullName evidence="5">FG-GAP-like repeat-containing protein</fullName>
    </submittedName>
</protein>
<dbReference type="InterPro" id="IPR028994">
    <property type="entry name" value="Integrin_alpha_N"/>
</dbReference>
<dbReference type="Pfam" id="PF14559">
    <property type="entry name" value="TPR_19"/>
    <property type="match status" value="1"/>
</dbReference>
<sequence>MRTTNSHIQFGWLTPGLLCLAVVAGCDRSDHHLTDPSTIGPDPSKATQSPLDGDGAADVTVPMTKPTLASDPSDRSNAIAESERLVERGKPKAALERLRKLLLANPNDVEVIFRLANLTASQGEVNQAIEMLGTIPIDHPEAGFPALGQSADWLMALRRYDEAEDRYRKILKLHPESPIAHRKLAFLLNCQGRRHEAAEHIRHLCRQGNVRQDELHALMNLSHAMVDANTPDPRSASESPTYFPIGVVSQARILFGEERYQEAVELLQESIAAGTQPPSVVAFYGRAVAEAQDAERLQSWLDQVDQSSTMFSEYWAALGLWLVSANRYPEAARALLEAIDRDPTDFRSISRLRSVMETLGQEEVASRWDDRAILLQRLFKQNNQVADSATPELQIVLQLADTMDQLDRKLEALLWRSIAAFHRGISQDAMNEFQQSMQKIVASGEGFPNQASRLCAVNPQQFPLPRLDWQSQPQVSSMPSPELDRQIDEVAASFSNVARAVGIDHIYHVASSPVERGFSVYQSIGGAVAVLDFDIDGLPDLYFAQGGADPPAFIGTMSNQLYRQIDGSAHDVTLLARVSESRYSTGLTAGDWNQDGFPDIIVGNIGTNTWFINNGDGTFTKHTFDDRDDKTLMTTSLAIADLDRDSLPDLFELNYLHDQRITDHPETNAEGEVIEPLMPQQFRPGMDRIGTNDGSGVPRLTNVSDQNTAARAGLGLVVGDFDHHPGNEIFVGNDVYANQLWTLDPTNTWRDVAMLRGCAYGFSGAKTASMGIASGDFDRNGWLDFHVTNFQKESASYYVNNDGQFQDRNVQYGLSEASRTVLGFGTQAIDYDNDSDLDLLVTNGHIEDAIGNHSLFQQPPQLFQNVNGRFQTSTVNDPSGYWDQNHLGRGLATLDWNGDGRMDWVVTHLNEPSALMVNQSPSDNHWIQVELKGVKNERDAIGARVKLTVAGKELTEWQTAGDGFFSRNEPLISFGLGRHTMIERLRVIWPDGGITSIDAPPIDCRLLIVEGQSQAFPY</sequence>
<organism evidence="5 6">
    <name type="scientific">Roseiconus lacunae</name>
    <dbReference type="NCBI Taxonomy" id="2605694"/>
    <lineage>
        <taxon>Bacteria</taxon>
        <taxon>Pseudomonadati</taxon>
        <taxon>Planctomycetota</taxon>
        <taxon>Planctomycetia</taxon>
        <taxon>Pirellulales</taxon>
        <taxon>Pirellulaceae</taxon>
        <taxon>Roseiconus</taxon>
    </lineage>
</organism>
<dbReference type="PROSITE" id="PS51257">
    <property type="entry name" value="PROKAR_LIPOPROTEIN"/>
    <property type="match status" value="1"/>
</dbReference>
<evidence type="ECO:0000256" key="1">
    <source>
        <dbReference type="ARBA" id="ARBA00022729"/>
    </source>
</evidence>
<dbReference type="Pfam" id="PF13432">
    <property type="entry name" value="TPR_16"/>
    <property type="match status" value="1"/>
</dbReference>
<feature type="repeat" description="TPR" evidence="2">
    <location>
        <begin position="312"/>
        <end position="345"/>
    </location>
</feature>
<dbReference type="Pfam" id="PF07593">
    <property type="entry name" value="UnbV_ASPIC"/>
    <property type="match status" value="1"/>
</dbReference>
<evidence type="ECO:0000313" key="5">
    <source>
        <dbReference type="EMBL" id="MDM4016074.1"/>
    </source>
</evidence>
<reference evidence="5 6" key="1">
    <citation type="submission" date="2023-06" db="EMBL/GenBank/DDBJ databases">
        <title>Roseiconus lacunae JC819 isolated from Gulf of Mannar region, Tamil Nadu.</title>
        <authorList>
            <person name="Pk S."/>
            <person name="Ch S."/>
            <person name="Ch V.R."/>
        </authorList>
    </citation>
    <scope>NUCLEOTIDE SEQUENCE [LARGE SCALE GENOMIC DNA]</scope>
    <source>
        <strain evidence="5 6">JC819</strain>
    </source>
</reference>
<evidence type="ECO:0000313" key="6">
    <source>
        <dbReference type="Proteomes" id="UP001239462"/>
    </source>
</evidence>
<evidence type="ECO:0000256" key="2">
    <source>
        <dbReference type="PROSITE-ProRule" id="PRU00339"/>
    </source>
</evidence>
<dbReference type="PANTHER" id="PTHR16026:SF0">
    <property type="entry name" value="CARTILAGE ACIDIC PROTEIN 1"/>
    <property type="match status" value="1"/>
</dbReference>
<dbReference type="Gene3D" id="1.25.40.10">
    <property type="entry name" value="Tetratricopeptide repeat domain"/>
    <property type="match status" value="2"/>
</dbReference>
<dbReference type="Gene3D" id="2.130.10.130">
    <property type="entry name" value="Integrin alpha, N-terminal"/>
    <property type="match status" value="2"/>
</dbReference>
<proteinExistence type="predicted"/>
<dbReference type="Pfam" id="PF13517">
    <property type="entry name" value="FG-GAP_3"/>
    <property type="match status" value="2"/>
</dbReference>
<dbReference type="InterPro" id="IPR011519">
    <property type="entry name" value="UnbV_ASPIC"/>
</dbReference>
<dbReference type="PANTHER" id="PTHR16026">
    <property type="entry name" value="CARTILAGE ACIDIC PROTEIN 1"/>
    <property type="match status" value="1"/>
</dbReference>
<dbReference type="RefSeq" id="WP_289163676.1">
    <property type="nucleotide sequence ID" value="NZ_JASZZN010000007.1"/>
</dbReference>
<dbReference type="SMART" id="SM00028">
    <property type="entry name" value="TPR"/>
    <property type="match status" value="3"/>
</dbReference>
<evidence type="ECO:0000256" key="3">
    <source>
        <dbReference type="SAM" id="MobiDB-lite"/>
    </source>
</evidence>
<dbReference type="InterPro" id="IPR019734">
    <property type="entry name" value="TPR_rpt"/>
</dbReference>
<feature type="domain" description="ASPIC/UnbV" evidence="4">
    <location>
        <begin position="940"/>
        <end position="1005"/>
    </location>
</feature>
<keyword evidence="2" id="KW-0802">TPR repeat</keyword>
<name>A0ABT7PHU3_9BACT</name>